<organism evidence="3 4">
    <name type="scientific">Chironomus riparius</name>
    <dbReference type="NCBI Taxonomy" id="315576"/>
    <lineage>
        <taxon>Eukaryota</taxon>
        <taxon>Metazoa</taxon>
        <taxon>Ecdysozoa</taxon>
        <taxon>Arthropoda</taxon>
        <taxon>Hexapoda</taxon>
        <taxon>Insecta</taxon>
        <taxon>Pterygota</taxon>
        <taxon>Neoptera</taxon>
        <taxon>Endopterygota</taxon>
        <taxon>Diptera</taxon>
        <taxon>Nematocera</taxon>
        <taxon>Chironomoidea</taxon>
        <taxon>Chironomidae</taxon>
        <taxon>Chironominae</taxon>
        <taxon>Chironomus</taxon>
    </lineage>
</organism>
<keyword evidence="1" id="KW-0472">Membrane</keyword>
<accession>A0A9N9WKS2</accession>
<feature type="chain" id="PRO_5040263678" evidence="2">
    <location>
        <begin position="28"/>
        <end position="120"/>
    </location>
</feature>
<reference evidence="3" key="1">
    <citation type="submission" date="2022-01" db="EMBL/GenBank/DDBJ databases">
        <authorList>
            <person name="King R."/>
        </authorList>
    </citation>
    <scope>NUCLEOTIDE SEQUENCE</scope>
</reference>
<dbReference type="Proteomes" id="UP001153620">
    <property type="component" value="Chromosome 1"/>
</dbReference>
<evidence type="ECO:0000256" key="1">
    <source>
        <dbReference type="SAM" id="Phobius"/>
    </source>
</evidence>
<keyword evidence="1" id="KW-0812">Transmembrane</keyword>
<keyword evidence="1" id="KW-1133">Transmembrane helix</keyword>
<dbReference type="AlphaFoldDB" id="A0A9N9WKS2"/>
<keyword evidence="4" id="KW-1185">Reference proteome</keyword>
<dbReference type="EMBL" id="OU895877">
    <property type="protein sequence ID" value="CAG9799346.1"/>
    <property type="molecule type" value="Genomic_DNA"/>
</dbReference>
<evidence type="ECO:0000313" key="3">
    <source>
        <dbReference type="EMBL" id="CAG9799346.1"/>
    </source>
</evidence>
<sequence>MISQIKLKKFQIVLILVFLLHTYWIAAQDVNLIDDPDNSNKTHWFNCTINNTIYYDNDCFSWLGNFILGLGLILTVLLMLCCCCFWYCLCSLCKIICCSDNPREVIYTTYVYPSSYTQIP</sequence>
<dbReference type="OrthoDB" id="10511748at2759"/>
<protein>
    <submittedName>
        <fullName evidence="3">Uncharacterized protein</fullName>
    </submittedName>
</protein>
<feature type="signal peptide" evidence="2">
    <location>
        <begin position="1"/>
        <end position="27"/>
    </location>
</feature>
<evidence type="ECO:0000313" key="4">
    <source>
        <dbReference type="Proteomes" id="UP001153620"/>
    </source>
</evidence>
<name>A0A9N9WKS2_9DIPT</name>
<gene>
    <name evidence="3" type="ORF">CHIRRI_LOCUS2313</name>
</gene>
<keyword evidence="2" id="KW-0732">Signal</keyword>
<feature type="transmembrane region" description="Helical" evidence="1">
    <location>
        <begin position="66"/>
        <end position="89"/>
    </location>
</feature>
<proteinExistence type="predicted"/>
<evidence type="ECO:0000256" key="2">
    <source>
        <dbReference type="SAM" id="SignalP"/>
    </source>
</evidence>
<reference evidence="3" key="2">
    <citation type="submission" date="2022-10" db="EMBL/GenBank/DDBJ databases">
        <authorList>
            <consortium name="ENA_rothamsted_submissions"/>
            <consortium name="culmorum"/>
            <person name="King R."/>
        </authorList>
    </citation>
    <scope>NUCLEOTIDE SEQUENCE</scope>
</reference>